<dbReference type="AlphaFoldDB" id="A0AAD6Y655"/>
<sequence length="584" mass="62622">MQNQPAHAPMSVCWLVLDTRHSSPAAHNRPVHASMSVHELTFDTPRRRLPALLLPHSAAKNYPAHGLVFHTACYHRSAHALLSVCRLVPLETQDEGRDAQERCPEGVGELVAHAQGKQLVVEHAVEVAVPHREQQRVLGARFRRPLLPPCDVPRLPATMALQCPRTTACRPLPPPPTHARRSVCNSVFVARCRCPLHHCPPTPTALQCPMLCHQARMLARAHNFAFDGRCHCLRCPCDRRPPMPPRCHPPMPCAAPPATHARGSAAYAFDTHRRPLRRPCVGALPTCCASPCRCLLHMLTGAHAILLSSPPASPPNPTLPPPNASCCTPGHARSQERTTLLLMPAAAAPCHAPTTATPCTATFQSSHALQHATPCHTTAHTHLRELTVSVLTPTAAALCDGLVLPPSNAAAPLPSDASRCAALLPAHAHTHFALNPCYVSCRRPLMPPCCCPPTHHPMPCRAATLPTHAHGNARFNAPRCIAACAVLLRRPVLRFVACCPAPPPPAGLVLMSSNVIPVKAPCRCAAPPVHAHRSVHGLGFVACHCPAPPHAGFDAHCRRHLARVSMPGAVTACARSHEHAQACS</sequence>
<evidence type="ECO:0000313" key="1">
    <source>
        <dbReference type="EMBL" id="KAJ7198734.1"/>
    </source>
</evidence>
<organism evidence="1 2">
    <name type="scientific">Mycena pura</name>
    <dbReference type="NCBI Taxonomy" id="153505"/>
    <lineage>
        <taxon>Eukaryota</taxon>
        <taxon>Fungi</taxon>
        <taxon>Dikarya</taxon>
        <taxon>Basidiomycota</taxon>
        <taxon>Agaricomycotina</taxon>
        <taxon>Agaricomycetes</taxon>
        <taxon>Agaricomycetidae</taxon>
        <taxon>Agaricales</taxon>
        <taxon>Marasmiineae</taxon>
        <taxon>Mycenaceae</taxon>
        <taxon>Mycena</taxon>
    </lineage>
</organism>
<dbReference type="Proteomes" id="UP001219525">
    <property type="component" value="Unassembled WGS sequence"/>
</dbReference>
<proteinExistence type="predicted"/>
<dbReference type="EMBL" id="JARJCW010000071">
    <property type="protein sequence ID" value="KAJ7198734.1"/>
    <property type="molecule type" value="Genomic_DNA"/>
</dbReference>
<evidence type="ECO:0000313" key="2">
    <source>
        <dbReference type="Proteomes" id="UP001219525"/>
    </source>
</evidence>
<comment type="caution">
    <text evidence="1">The sequence shown here is derived from an EMBL/GenBank/DDBJ whole genome shotgun (WGS) entry which is preliminary data.</text>
</comment>
<gene>
    <name evidence="1" type="ORF">GGX14DRAFT_573178</name>
</gene>
<accession>A0AAD6Y655</accession>
<protein>
    <submittedName>
        <fullName evidence="1">Uncharacterized protein</fullName>
    </submittedName>
</protein>
<name>A0AAD6Y655_9AGAR</name>
<keyword evidence="2" id="KW-1185">Reference proteome</keyword>
<reference evidence="1" key="1">
    <citation type="submission" date="2023-03" db="EMBL/GenBank/DDBJ databases">
        <title>Massive genome expansion in bonnet fungi (Mycena s.s.) driven by repeated elements and novel gene families across ecological guilds.</title>
        <authorList>
            <consortium name="Lawrence Berkeley National Laboratory"/>
            <person name="Harder C.B."/>
            <person name="Miyauchi S."/>
            <person name="Viragh M."/>
            <person name="Kuo A."/>
            <person name="Thoen E."/>
            <person name="Andreopoulos B."/>
            <person name="Lu D."/>
            <person name="Skrede I."/>
            <person name="Drula E."/>
            <person name="Henrissat B."/>
            <person name="Morin E."/>
            <person name="Kohler A."/>
            <person name="Barry K."/>
            <person name="LaButti K."/>
            <person name="Morin E."/>
            <person name="Salamov A."/>
            <person name="Lipzen A."/>
            <person name="Mereny Z."/>
            <person name="Hegedus B."/>
            <person name="Baldrian P."/>
            <person name="Stursova M."/>
            <person name="Weitz H."/>
            <person name="Taylor A."/>
            <person name="Grigoriev I.V."/>
            <person name="Nagy L.G."/>
            <person name="Martin F."/>
            <person name="Kauserud H."/>
        </authorList>
    </citation>
    <scope>NUCLEOTIDE SEQUENCE</scope>
    <source>
        <strain evidence="1">9144</strain>
    </source>
</reference>